<sequence>MDKRSAIKVEAAPAPAEDDLDTKVNLNKQKDLIAAVQKVERSDQSDYEEEEEPTNTGGSKTLVAFNLSFQVERSDVEEFFKEAGQVVDVRFAKSKYGDGRFLGFGIVEFATAGEALKALEFHGRPLLGSQMRLNVSKQRGQRPAFEVDGCDMEQEKIMVVEEETL</sequence>
<keyword evidence="1 2" id="KW-0694">RNA-binding</keyword>
<evidence type="ECO:0000313" key="6">
    <source>
        <dbReference type="Proteomes" id="UP000266723"/>
    </source>
</evidence>
<protein>
    <recommendedName>
        <fullName evidence="4">RRM domain-containing protein</fullName>
    </recommendedName>
</protein>
<evidence type="ECO:0000256" key="2">
    <source>
        <dbReference type="PROSITE-ProRule" id="PRU00176"/>
    </source>
</evidence>
<reference evidence="5 6" key="1">
    <citation type="journal article" date="2020" name="BMC Genomics">
        <title>Intraspecific diversification of the crop wild relative Brassica cretica Lam. using demographic model selection.</title>
        <authorList>
            <person name="Kioukis A."/>
            <person name="Michalopoulou V.A."/>
            <person name="Briers L."/>
            <person name="Pirintsos S."/>
            <person name="Studholme D.J."/>
            <person name="Pavlidis P."/>
            <person name="Sarris P.F."/>
        </authorList>
    </citation>
    <scope>NUCLEOTIDE SEQUENCE [LARGE SCALE GENOMIC DNA]</scope>
    <source>
        <strain evidence="6">cv. PFS-1207/04</strain>
    </source>
</reference>
<evidence type="ECO:0000256" key="1">
    <source>
        <dbReference type="ARBA" id="ARBA00022884"/>
    </source>
</evidence>
<dbReference type="PANTHER" id="PTHR23236:SF11">
    <property type="entry name" value="EUKARYOTIC TRANSLATION INITIATION FACTOR 4H"/>
    <property type="match status" value="1"/>
</dbReference>
<feature type="region of interest" description="Disordered" evidence="3">
    <location>
        <begin position="38"/>
        <end position="59"/>
    </location>
</feature>
<dbReference type="PROSITE" id="PS50102">
    <property type="entry name" value="RRM"/>
    <property type="match status" value="1"/>
</dbReference>
<evidence type="ECO:0000313" key="5">
    <source>
        <dbReference type="EMBL" id="KAF3580401.1"/>
    </source>
</evidence>
<dbReference type="InterPro" id="IPR000504">
    <property type="entry name" value="RRM_dom"/>
</dbReference>
<dbReference type="InterPro" id="IPR035979">
    <property type="entry name" value="RBD_domain_sf"/>
</dbReference>
<dbReference type="SUPFAM" id="SSF54928">
    <property type="entry name" value="RNA-binding domain, RBD"/>
    <property type="match status" value="1"/>
</dbReference>
<dbReference type="Gene3D" id="3.30.70.330">
    <property type="match status" value="1"/>
</dbReference>
<dbReference type="PANTHER" id="PTHR23236">
    <property type="entry name" value="EUKARYOTIC TRANSLATION INITIATION FACTOR 4B/4H"/>
    <property type="match status" value="1"/>
</dbReference>
<dbReference type="SMART" id="SM00360">
    <property type="entry name" value="RRM"/>
    <property type="match status" value="1"/>
</dbReference>
<comment type="caution">
    <text evidence="5">The sequence shown here is derived from an EMBL/GenBank/DDBJ whole genome shotgun (WGS) entry which is preliminary data.</text>
</comment>
<organism evidence="5 6">
    <name type="scientific">Brassica cretica</name>
    <name type="common">Mustard</name>
    <dbReference type="NCBI Taxonomy" id="69181"/>
    <lineage>
        <taxon>Eukaryota</taxon>
        <taxon>Viridiplantae</taxon>
        <taxon>Streptophyta</taxon>
        <taxon>Embryophyta</taxon>
        <taxon>Tracheophyta</taxon>
        <taxon>Spermatophyta</taxon>
        <taxon>Magnoliopsida</taxon>
        <taxon>eudicotyledons</taxon>
        <taxon>Gunneridae</taxon>
        <taxon>Pentapetalae</taxon>
        <taxon>rosids</taxon>
        <taxon>malvids</taxon>
        <taxon>Brassicales</taxon>
        <taxon>Brassicaceae</taxon>
        <taxon>Brassiceae</taxon>
        <taxon>Brassica</taxon>
    </lineage>
</organism>
<dbReference type="EMBL" id="QGKV02000649">
    <property type="protein sequence ID" value="KAF3580401.1"/>
    <property type="molecule type" value="Genomic_DNA"/>
</dbReference>
<dbReference type="Pfam" id="PF00076">
    <property type="entry name" value="RRM_1"/>
    <property type="match status" value="1"/>
</dbReference>
<evidence type="ECO:0000259" key="4">
    <source>
        <dbReference type="PROSITE" id="PS50102"/>
    </source>
</evidence>
<dbReference type="Proteomes" id="UP000266723">
    <property type="component" value="Unassembled WGS sequence"/>
</dbReference>
<feature type="domain" description="RRM" evidence="4">
    <location>
        <begin position="60"/>
        <end position="138"/>
    </location>
</feature>
<evidence type="ECO:0000256" key="3">
    <source>
        <dbReference type="SAM" id="MobiDB-lite"/>
    </source>
</evidence>
<accession>A0ABQ7DSB2</accession>
<proteinExistence type="predicted"/>
<gene>
    <name evidence="5" type="ORF">DY000_02028933</name>
</gene>
<name>A0ABQ7DSB2_BRACR</name>
<dbReference type="InterPro" id="IPR012677">
    <property type="entry name" value="Nucleotide-bd_a/b_plait_sf"/>
</dbReference>
<feature type="region of interest" description="Disordered" evidence="3">
    <location>
        <begin position="1"/>
        <end position="23"/>
    </location>
</feature>
<keyword evidence="6" id="KW-1185">Reference proteome</keyword>